<evidence type="ECO:0000313" key="2">
    <source>
        <dbReference type="Proteomes" id="UP000006755"/>
    </source>
</evidence>
<proteinExistence type="predicted"/>
<dbReference type="RefSeq" id="WP_008484187.1">
    <property type="nucleotide sequence ID" value="NZ_AMRI01000010.1"/>
</dbReference>
<evidence type="ECO:0000313" key="1">
    <source>
        <dbReference type="EMBL" id="EKE74894.1"/>
    </source>
</evidence>
<gene>
    <name evidence="1" type="ORF">B3C1_08401</name>
</gene>
<sequence>MDDLLDLQSVLTGDKRESKGRGSKKRRWREIESLKERYRLKRELEDIDWNSEYSLDRLDI</sequence>
<keyword evidence="2" id="KW-1185">Reference proteome</keyword>
<dbReference type="Pfam" id="PF12065">
    <property type="entry name" value="DUF3545"/>
    <property type="match status" value="1"/>
</dbReference>
<dbReference type="OrthoDB" id="5918741at2"/>
<protein>
    <recommendedName>
        <fullName evidence="3">DUF3545 domain-containing protein</fullName>
    </recommendedName>
</protein>
<dbReference type="EMBL" id="AMRI01000010">
    <property type="protein sequence ID" value="EKE74894.1"/>
    <property type="molecule type" value="Genomic_DNA"/>
</dbReference>
<reference evidence="1 2" key="1">
    <citation type="journal article" date="2012" name="J. Bacteriol.">
        <title>Genome Sequence of Gallaecimonas xiamenensis Type Strain 3-C-1.</title>
        <authorList>
            <person name="Lai Q."/>
            <person name="Wang L."/>
            <person name="Wang W."/>
            <person name="Shao Z."/>
        </authorList>
    </citation>
    <scope>NUCLEOTIDE SEQUENCE [LARGE SCALE GENOMIC DNA]</scope>
    <source>
        <strain evidence="1 2">3-C-1</strain>
    </source>
</reference>
<comment type="caution">
    <text evidence="1">The sequence shown here is derived from an EMBL/GenBank/DDBJ whole genome shotgun (WGS) entry which is preliminary data.</text>
</comment>
<dbReference type="STRING" id="745411.B3C1_08401"/>
<dbReference type="Proteomes" id="UP000006755">
    <property type="component" value="Unassembled WGS sequence"/>
</dbReference>
<organism evidence="1 2">
    <name type="scientific">Gallaecimonas xiamenensis 3-C-1</name>
    <dbReference type="NCBI Taxonomy" id="745411"/>
    <lineage>
        <taxon>Bacteria</taxon>
        <taxon>Pseudomonadati</taxon>
        <taxon>Pseudomonadota</taxon>
        <taxon>Gammaproteobacteria</taxon>
        <taxon>Enterobacterales</taxon>
        <taxon>Gallaecimonadaceae</taxon>
        <taxon>Gallaecimonas</taxon>
    </lineage>
</organism>
<accession>K2JX56</accession>
<name>K2JX56_9GAMM</name>
<evidence type="ECO:0008006" key="3">
    <source>
        <dbReference type="Google" id="ProtNLM"/>
    </source>
</evidence>
<dbReference type="InterPro" id="IPR021932">
    <property type="entry name" value="DUF3545"/>
</dbReference>
<dbReference type="AlphaFoldDB" id="K2JX56"/>